<feature type="region of interest" description="Disordered" evidence="2">
    <location>
        <begin position="353"/>
        <end position="373"/>
    </location>
</feature>
<name>A0A2T5B698_MYCDI</name>
<proteinExistence type="predicted"/>
<comment type="caution">
    <text evidence="3">The sequence shown here is derived from an EMBL/GenBank/DDBJ whole genome shotgun (WGS) entry which is preliminary data.</text>
</comment>
<keyword evidence="4" id="KW-1185">Reference proteome</keyword>
<protein>
    <recommendedName>
        <fullName evidence="5">Chromosome segregation ATPase</fullName>
    </recommendedName>
</protein>
<evidence type="ECO:0008006" key="5">
    <source>
        <dbReference type="Google" id="ProtNLM"/>
    </source>
</evidence>
<dbReference type="OrthoDB" id="8304872at2"/>
<keyword evidence="1" id="KW-0175">Coiled coil</keyword>
<feature type="coiled-coil region" evidence="1">
    <location>
        <begin position="85"/>
        <end position="231"/>
    </location>
</feature>
<reference evidence="3 4" key="1">
    <citation type="submission" date="2018-04" db="EMBL/GenBank/DDBJ databases">
        <title>Genomic Encyclopedia of Type Strains, Phase IV (KMG-IV): sequencing the most valuable type-strain genomes for metagenomic binning, comparative biology and taxonomic classification.</title>
        <authorList>
            <person name="Goeker M."/>
        </authorList>
    </citation>
    <scope>NUCLEOTIDE SEQUENCE [LARGE SCALE GENOMIC DNA]</scope>
    <source>
        <strain evidence="3 4">DSM 7138</strain>
    </source>
</reference>
<sequence>MIEYALLFALGFLAATLAGLLVAPAIQRRIVAYTENRLKATMPLSPQEVRAQTDMARAAFAAENARISQKLVREREKSTQLAVKNEALKRDVSRLAADNADLKAEIEDMNVGAGDLRSTLRHEGDRFAQLKAQLEAAEREVLQKKREIEALNANRELLQSELNDGMIALAASETEVENLKSRLLALRHEREKLLDGLRAAQGNLKETTLKLSREEGRARQLEAKLSREISNSAAKDATLERRAAEIGRLRDKLKGIPVNARTPARPSRPTEARPLLAALPEAPRIEFTNGNGAQPMTSANGMDIPALEADVRDRGAAVAQRLSQPASPQADAELREEIADLAARMIVVTDAREGAASPIRSLLDQAGAGTDPNRISLAQRAKNLLPPQE</sequence>
<accession>A0A2T5B698</accession>
<evidence type="ECO:0000256" key="2">
    <source>
        <dbReference type="SAM" id="MobiDB-lite"/>
    </source>
</evidence>
<dbReference type="Gene3D" id="1.10.287.1490">
    <property type="match status" value="1"/>
</dbReference>
<dbReference type="EMBL" id="PZZZ01000005">
    <property type="protein sequence ID" value="PTM94453.1"/>
    <property type="molecule type" value="Genomic_DNA"/>
</dbReference>
<evidence type="ECO:0000313" key="3">
    <source>
        <dbReference type="EMBL" id="PTM94453.1"/>
    </source>
</evidence>
<organism evidence="3 4">
    <name type="scientific">Mycoplana dimorpha</name>
    <dbReference type="NCBI Taxonomy" id="28320"/>
    <lineage>
        <taxon>Bacteria</taxon>
        <taxon>Pseudomonadati</taxon>
        <taxon>Pseudomonadota</taxon>
        <taxon>Alphaproteobacteria</taxon>
        <taxon>Hyphomicrobiales</taxon>
        <taxon>Rhizobiaceae</taxon>
        <taxon>Mycoplana</taxon>
    </lineage>
</organism>
<evidence type="ECO:0000313" key="4">
    <source>
        <dbReference type="Proteomes" id="UP000241247"/>
    </source>
</evidence>
<evidence type="ECO:0000256" key="1">
    <source>
        <dbReference type="SAM" id="Coils"/>
    </source>
</evidence>
<dbReference type="RefSeq" id="WP_108003606.1">
    <property type="nucleotide sequence ID" value="NZ_JBHEEX010000003.1"/>
</dbReference>
<gene>
    <name evidence="3" type="ORF">C7449_105356</name>
</gene>
<dbReference type="AlphaFoldDB" id="A0A2T5B698"/>
<dbReference type="Proteomes" id="UP000241247">
    <property type="component" value="Unassembled WGS sequence"/>
</dbReference>